<feature type="domain" description="DUF4174" evidence="3">
    <location>
        <begin position="24"/>
        <end position="133"/>
    </location>
</feature>
<keyword evidence="1 2" id="KW-0732">Signal</keyword>
<dbReference type="InterPro" id="IPR025232">
    <property type="entry name" value="DUF4174"/>
</dbReference>
<dbReference type="EMBL" id="JAUKUC010000001">
    <property type="protein sequence ID" value="MDO1511924.1"/>
    <property type="molecule type" value="Genomic_DNA"/>
</dbReference>
<gene>
    <name evidence="4" type="ORF">Q2T41_04515</name>
</gene>
<evidence type="ECO:0000256" key="1">
    <source>
        <dbReference type="ARBA" id="ARBA00022729"/>
    </source>
</evidence>
<evidence type="ECO:0000313" key="4">
    <source>
        <dbReference type="EMBL" id="MDO1511924.1"/>
    </source>
</evidence>
<dbReference type="RefSeq" id="WP_304435104.1">
    <property type="nucleotide sequence ID" value="NZ_JAUKUC010000001.1"/>
</dbReference>
<sequence length="138" mass="15848">MRLHHLLLILSALFHIHMINAQTIKDFQWKNRILILNSNSTNTSSVDQAIQKINGAQQNVQERDLMVLILNKDKFYTLENKLVDLKPVASLNTLNDGYILIGKDGGIKAQEPYPLDLKNLFDLIDSMPMRKSEIKSKY</sequence>
<feature type="chain" id="PRO_5046156049" evidence="2">
    <location>
        <begin position="22"/>
        <end position="138"/>
    </location>
</feature>
<reference evidence="4" key="1">
    <citation type="journal article" date="2014" name="Int. J. Syst. Evol. Microbiol.">
        <title>Complete genome of a new Firmicutes species belonging to the dominant human colonic microbiota ('Ruminococcus bicirculans') reveals two chromosomes and a selective capacity to utilize plant glucans.</title>
        <authorList>
            <consortium name="NISC Comparative Sequencing Program"/>
            <person name="Wegmann U."/>
            <person name="Louis P."/>
            <person name="Goesmann A."/>
            <person name="Henrissat B."/>
            <person name="Duncan S.H."/>
            <person name="Flint H.J."/>
        </authorList>
    </citation>
    <scope>NUCLEOTIDE SEQUENCE</scope>
    <source>
        <strain evidence="4">CECT 8869</strain>
    </source>
</reference>
<keyword evidence="5" id="KW-1185">Reference proteome</keyword>
<name>A0ABT8RM00_9FLAO</name>
<protein>
    <submittedName>
        <fullName evidence="4">DUF4174 domain-containing protein</fullName>
    </submittedName>
</protein>
<evidence type="ECO:0000313" key="5">
    <source>
        <dbReference type="Proteomes" id="UP001168579"/>
    </source>
</evidence>
<reference evidence="4" key="2">
    <citation type="submission" date="2023-06" db="EMBL/GenBank/DDBJ databases">
        <authorList>
            <person name="Lucena T."/>
            <person name="Sun Q."/>
        </authorList>
    </citation>
    <scope>NUCLEOTIDE SEQUENCE</scope>
    <source>
        <strain evidence="4">CECT 8869</strain>
    </source>
</reference>
<evidence type="ECO:0000256" key="2">
    <source>
        <dbReference type="SAM" id="SignalP"/>
    </source>
</evidence>
<evidence type="ECO:0000259" key="3">
    <source>
        <dbReference type="Pfam" id="PF13778"/>
    </source>
</evidence>
<proteinExistence type="predicted"/>
<dbReference type="Pfam" id="PF13778">
    <property type="entry name" value="DUF4174"/>
    <property type="match status" value="1"/>
</dbReference>
<comment type="caution">
    <text evidence="4">The sequence shown here is derived from an EMBL/GenBank/DDBJ whole genome shotgun (WGS) entry which is preliminary data.</text>
</comment>
<organism evidence="4 5">
    <name type="scientific">Maribacter confluentis</name>
    <dbReference type="NCBI Taxonomy" id="1656093"/>
    <lineage>
        <taxon>Bacteria</taxon>
        <taxon>Pseudomonadati</taxon>
        <taxon>Bacteroidota</taxon>
        <taxon>Flavobacteriia</taxon>
        <taxon>Flavobacteriales</taxon>
        <taxon>Flavobacteriaceae</taxon>
        <taxon>Maribacter</taxon>
    </lineage>
</organism>
<accession>A0ABT8RM00</accession>
<dbReference type="Proteomes" id="UP001168579">
    <property type="component" value="Unassembled WGS sequence"/>
</dbReference>
<feature type="signal peptide" evidence="2">
    <location>
        <begin position="1"/>
        <end position="21"/>
    </location>
</feature>